<feature type="region of interest" description="Disordered" evidence="7">
    <location>
        <begin position="777"/>
        <end position="811"/>
    </location>
</feature>
<feature type="compositionally biased region" description="Low complexity" evidence="7">
    <location>
        <begin position="118"/>
        <end position="135"/>
    </location>
</feature>
<feature type="region of interest" description="Disordered" evidence="7">
    <location>
        <begin position="748"/>
        <end position="767"/>
    </location>
</feature>
<dbReference type="GO" id="GO:0004712">
    <property type="term" value="F:protein serine/threonine/tyrosine kinase activity"/>
    <property type="evidence" value="ECO:0007669"/>
    <property type="project" value="TreeGrafter"/>
</dbReference>
<dbReference type="GO" id="GO:0005524">
    <property type="term" value="F:ATP binding"/>
    <property type="evidence" value="ECO:0007669"/>
    <property type="project" value="UniProtKB-UniRule"/>
</dbReference>
<dbReference type="OrthoDB" id="20524at2759"/>
<dbReference type="FunFam" id="1.10.510.10:FF:000224">
    <property type="entry name" value="serine/threonine-protein kinase mph1 isoform X1"/>
    <property type="match status" value="1"/>
</dbReference>
<dbReference type="GO" id="GO:0004674">
    <property type="term" value="F:protein serine/threonine kinase activity"/>
    <property type="evidence" value="ECO:0007669"/>
    <property type="project" value="UniProtKB-KW"/>
</dbReference>
<dbReference type="GO" id="GO:0033316">
    <property type="term" value="P:meiotic spindle assembly checkpoint signaling"/>
    <property type="evidence" value="ECO:0007669"/>
    <property type="project" value="TreeGrafter"/>
</dbReference>
<dbReference type="PANTHER" id="PTHR22974">
    <property type="entry name" value="MIXED LINEAGE PROTEIN KINASE"/>
    <property type="match status" value="1"/>
</dbReference>
<dbReference type="GO" id="GO:0007094">
    <property type="term" value="P:mitotic spindle assembly checkpoint signaling"/>
    <property type="evidence" value="ECO:0007669"/>
    <property type="project" value="TreeGrafter"/>
</dbReference>
<evidence type="ECO:0000313" key="9">
    <source>
        <dbReference type="EMBL" id="CDR48073.1"/>
    </source>
</evidence>
<dbReference type="InterPro" id="IPR008271">
    <property type="entry name" value="Ser/Thr_kinase_AS"/>
</dbReference>
<evidence type="ECO:0000256" key="1">
    <source>
        <dbReference type="ARBA" id="ARBA00022527"/>
    </source>
</evidence>
<feature type="region of interest" description="Disordered" evidence="7">
    <location>
        <begin position="587"/>
        <end position="647"/>
    </location>
</feature>
<dbReference type="InterPro" id="IPR027084">
    <property type="entry name" value="Mps1_cat"/>
</dbReference>
<dbReference type="InterPro" id="IPR017441">
    <property type="entry name" value="Protein_kinase_ATP_BS"/>
</dbReference>
<evidence type="ECO:0000256" key="5">
    <source>
        <dbReference type="ARBA" id="ARBA00022840"/>
    </source>
</evidence>
<dbReference type="PROSITE" id="PS50011">
    <property type="entry name" value="PROTEIN_KINASE_DOM"/>
    <property type="match status" value="1"/>
</dbReference>
<dbReference type="PROSITE" id="PS00107">
    <property type="entry name" value="PROTEIN_KINASE_ATP"/>
    <property type="match status" value="1"/>
</dbReference>
<feature type="compositionally biased region" description="Polar residues" evidence="7">
    <location>
        <begin position="159"/>
        <end position="186"/>
    </location>
</feature>
<feature type="domain" description="Protein kinase" evidence="8">
    <location>
        <begin position="884"/>
        <end position="1166"/>
    </location>
</feature>
<proteinExistence type="predicted"/>
<reference evidence="9" key="1">
    <citation type="journal article" date="2014" name="Genome Announc.">
        <title>Draft genome sequence of Rhodosporidium toruloides CECT1137, an oleaginous yeast of biotechnological interest.</title>
        <authorList>
            <person name="Morin N."/>
            <person name="Calcas X."/>
            <person name="Devillers H."/>
            <person name="Durrens P."/>
            <person name="Sherman D.J."/>
            <person name="Nicaud J.-M."/>
            <person name="Neuveglise C."/>
        </authorList>
    </citation>
    <scope>NUCLEOTIDE SEQUENCE</scope>
    <source>
        <strain evidence="9">CECT1137</strain>
    </source>
</reference>
<dbReference type="GO" id="GO:0034501">
    <property type="term" value="P:protein localization to kinetochore"/>
    <property type="evidence" value="ECO:0007669"/>
    <property type="project" value="TreeGrafter"/>
</dbReference>
<feature type="compositionally biased region" description="Low complexity" evidence="7">
    <location>
        <begin position="257"/>
        <end position="270"/>
    </location>
</feature>
<feature type="compositionally biased region" description="Low complexity" evidence="7">
    <location>
        <begin position="725"/>
        <end position="734"/>
    </location>
</feature>
<dbReference type="Pfam" id="PF00069">
    <property type="entry name" value="Pkinase"/>
    <property type="match status" value="1"/>
</dbReference>
<feature type="compositionally biased region" description="Polar residues" evidence="7">
    <location>
        <begin position="25"/>
        <end position="52"/>
    </location>
</feature>
<feature type="region of interest" description="Disordered" evidence="7">
    <location>
        <begin position="708"/>
        <end position="734"/>
    </location>
</feature>
<dbReference type="CDD" id="cd14131">
    <property type="entry name" value="PKc_Mps1"/>
    <property type="match status" value="1"/>
</dbReference>
<feature type="compositionally biased region" description="Low complexity" evidence="7">
    <location>
        <begin position="293"/>
        <end position="303"/>
    </location>
</feature>
<keyword evidence="3 6" id="KW-0547">Nucleotide-binding</keyword>
<dbReference type="SUPFAM" id="SSF56112">
    <property type="entry name" value="Protein kinase-like (PK-like)"/>
    <property type="match status" value="1"/>
</dbReference>
<dbReference type="AlphaFoldDB" id="A0A061BM26"/>
<dbReference type="InterPro" id="IPR011009">
    <property type="entry name" value="Kinase-like_dom_sf"/>
</dbReference>
<dbReference type="PROSITE" id="PS00108">
    <property type="entry name" value="PROTEIN_KINASE_ST"/>
    <property type="match status" value="1"/>
</dbReference>
<dbReference type="GO" id="GO:0098813">
    <property type="term" value="P:nuclear chromosome segregation"/>
    <property type="evidence" value="ECO:0007669"/>
    <property type="project" value="UniProtKB-ARBA"/>
</dbReference>
<feature type="compositionally biased region" description="Pro residues" evidence="7">
    <location>
        <begin position="373"/>
        <end position="383"/>
    </location>
</feature>
<sequence>MQGQPSTPSTGKGSGALGRFLNKLRTPSSGETPPGAASSSPHEGGPRSSSPFGSLMGRRSSSRASIRTFDSAHSSNSPRPPPPPFPASLNASSTSLASANSPRYASSFSLDDELDLELPSFHAPSSGPYSFGGSPANSSTDLTALPPPPQPLSSVSRPGTSMSTRSRTESATQGTDWKSSLSSATGRSVGRAPLSSSIADGMADGEDDGELTHKVPKPSELIPRAPLTRLPSNDASSAHPSLASTSTTPGFGRAGLSKSATSTSTTGHSTSGRRFFGARSTGTSGVVGRARRVVPPAGGVAAPQLPPPIPVVSAASTAGNLSTNTTPESAGTLSEAERSSTSVSSSRRDASPGASDVSSATPSRDSSPEVESRPPPPGRPPMSPNGHGRSRSEIPPSSPQMVQPVDRNASTVTIGAGSYGHRSAASTRPGSSVGHYSGSDGADTSPDAGQLGAARSHLARQRSHLGLGSVAEQQALGSTAFRNRFLNSGSSASLSSIQSSNNNSPDLGSMSALSSSSSRASPPSSLGQSHSSTSSAGGFKLAPMGSSLSRKNSISMLSAVTEGQPVSTARAASLDIRRETVAHRVAGQLADGGAHAGRASLDERRTSPPRDTIVPYSHRRTTSRGGDPSILSESGASSSTHGGTTLVNTASTSLLKRSNSETITQGMVHQPQVSAAPPVSSIAVYRDEPQPQQARPPVARVPSGGYQQMQYQQPPIAEIHPDPNQPQQPSYEQQYQDENAYDARYTHSAPALPPASVPPQQHAVPASAARPVLAEVNRGYAPPPQPQPLGTQQRPTGTLYAPSTAQKGGDYHVPLRDRSPGVAEVTPSVTVQQAHYQSRQVYQQQQQQQQQQMQQMQMMGFTPGDAHAAEKRLPKPIWVNGKAYNRAGILGRGGSSKVYRVITDRNEVYALKKVDTRNDSESRASFINEITLLRKLAGKPEIIQLVDSEIQGKYVIMVMEAGETDLNSLLASYAGKPISLNFIRYIWEQMLSAVQVIHEEAVVHSDLKPANFVLVKGRLKLIDFGISKAIAADTTNIGRDQQIGTANYMPPEALNDTGLGQGGKRLMKLGRAADVWSLGCILYQMVYGGAPFSHLRDIAIKIAAISSPKTRISFPEYAVPIGKRGEDLSEHKFLVGPDLLFALKSCLKYDAKQRATIPELLQQPFLRRSGDEQAPGAVPSTKYPYINDRLMEAVVKHVADKVHKAPKGALTEADIMDVAQGLLQQLWGVQDTLRP</sequence>
<evidence type="ECO:0000256" key="3">
    <source>
        <dbReference type="ARBA" id="ARBA00022741"/>
    </source>
</evidence>
<dbReference type="Gene3D" id="1.10.510.10">
    <property type="entry name" value="Transferase(Phosphotransferase) domain 1"/>
    <property type="match status" value="1"/>
</dbReference>
<evidence type="ECO:0000259" key="8">
    <source>
        <dbReference type="PROSITE" id="PS50011"/>
    </source>
</evidence>
<feature type="region of interest" description="Disordered" evidence="7">
    <location>
        <begin position="490"/>
        <end position="544"/>
    </location>
</feature>
<keyword evidence="5 6" id="KW-0067">ATP-binding</keyword>
<feature type="region of interest" description="Disordered" evidence="7">
    <location>
        <begin position="118"/>
        <end position="460"/>
    </location>
</feature>
<feature type="binding site" evidence="6">
    <location>
        <position position="912"/>
    </location>
    <ligand>
        <name>ATP</name>
        <dbReference type="ChEBI" id="CHEBI:30616"/>
    </ligand>
</feature>
<dbReference type="FunFam" id="3.30.200.20:FF:000131">
    <property type="entry name" value="Dual specificity protein kinase TTK"/>
    <property type="match status" value="1"/>
</dbReference>
<dbReference type="GO" id="GO:0005634">
    <property type="term" value="C:nucleus"/>
    <property type="evidence" value="ECO:0007669"/>
    <property type="project" value="TreeGrafter"/>
</dbReference>
<feature type="compositionally biased region" description="Polar residues" evidence="7">
    <location>
        <begin position="314"/>
        <end position="332"/>
    </location>
</feature>
<dbReference type="GO" id="GO:0000776">
    <property type="term" value="C:kinetochore"/>
    <property type="evidence" value="ECO:0007669"/>
    <property type="project" value="TreeGrafter"/>
</dbReference>
<dbReference type="EMBL" id="LK052951">
    <property type="protein sequence ID" value="CDR48073.1"/>
    <property type="molecule type" value="Genomic_DNA"/>
</dbReference>
<feature type="region of interest" description="Disordered" evidence="7">
    <location>
        <begin position="1"/>
        <end position="105"/>
    </location>
</feature>
<evidence type="ECO:0000256" key="6">
    <source>
        <dbReference type="PROSITE-ProRule" id="PRU10141"/>
    </source>
</evidence>
<organism evidence="9">
    <name type="scientific">Rhodotorula toruloides</name>
    <name type="common">Yeast</name>
    <name type="synonym">Rhodosporidium toruloides</name>
    <dbReference type="NCBI Taxonomy" id="5286"/>
    <lineage>
        <taxon>Eukaryota</taxon>
        <taxon>Fungi</taxon>
        <taxon>Dikarya</taxon>
        <taxon>Basidiomycota</taxon>
        <taxon>Pucciniomycotina</taxon>
        <taxon>Microbotryomycetes</taxon>
        <taxon>Sporidiobolales</taxon>
        <taxon>Sporidiobolaceae</taxon>
        <taxon>Rhodotorula</taxon>
    </lineage>
</organism>
<feature type="compositionally biased region" description="Low complexity" evidence="7">
    <location>
        <begin position="632"/>
        <end position="645"/>
    </location>
</feature>
<feature type="compositionally biased region" description="Polar residues" evidence="7">
    <location>
        <begin position="230"/>
        <end position="249"/>
    </location>
</feature>
<evidence type="ECO:0000256" key="2">
    <source>
        <dbReference type="ARBA" id="ARBA00022679"/>
    </source>
</evidence>
<protein>
    <submittedName>
        <fullName evidence="9">RHTO0S16e00672g1_1</fullName>
    </submittedName>
</protein>
<keyword evidence="4" id="KW-0418">Kinase</keyword>
<dbReference type="Gene3D" id="3.30.200.20">
    <property type="entry name" value="Phosphorylase Kinase, domain 1"/>
    <property type="match status" value="1"/>
</dbReference>
<feature type="compositionally biased region" description="Polar residues" evidence="7">
    <location>
        <begin position="1"/>
        <end position="11"/>
    </location>
</feature>
<dbReference type="SMART" id="SM00220">
    <property type="entry name" value="S_TKc"/>
    <property type="match status" value="1"/>
</dbReference>
<feature type="compositionally biased region" description="Low complexity" evidence="7">
    <location>
        <begin position="87"/>
        <end position="105"/>
    </location>
</feature>
<name>A0A061BM26_RHOTO</name>
<evidence type="ECO:0000256" key="4">
    <source>
        <dbReference type="ARBA" id="ARBA00022777"/>
    </source>
</evidence>
<feature type="compositionally biased region" description="Low complexity" evidence="7">
    <location>
        <begin position="490"/>
        <end position="535"/>
    </location>
</feature>
<dbReference type="InterPro" id="IPR000719">
    <property type="entry name" value="Prot_kinase_dom"/>
</dbReference>
<keyword evidence="1" id="KW-0723">Serine/threonine-protein kinase</keyword>
<gene>
    <name evidence="9" type="ORF">RHTO0S_16e00672g</name>
</gene>
<dbReference type="PANTHER" id="PTHR22974:SF21">
    <property type="entry name" value="DUAL SPECIFICITY PROTEIN KINASE TTK"/>
    <property type="match status" value="1"/>
</dbReference>
<evidence type="ECO:0000256" key="7">
    <source>
        <dbReference type="SAM" id="MobiDB-lite"/>
    </source>
</evidence>
<keyword evidence="2" id="KW-0808">Transferase</keyword>
<accession>A0A061BM26</accession>
<feature type="compositionally biased region" description="Low complexity" evidence="7">
    <location>
        <begin position="788"/>
        <end position="798"/>
    </location>
</feature>